<evidence type="ECO:0000259" key="1">
    <source>
        <dbReference type="Pfam" id="PF10328"/>
    </source>
</evidence>
<reference evidence="2 3" key="1">
    <citation type="submission" date="2014-10" db="EMBL/GenBank/DDBJ databases">
        <title>Draft genome of the hookworm Ancylostoma caninum.</title>
        <authorList>
            <person name="Mitreva M."/>
        </authorList>
    </citation>
    <scope>NUCLEOTIDE SEQUENCE [LARGE SCALE GENOMIC DNA]</scope>
    <source>
        <strain evidence="2 3">Baltimore</strain>
    </source>
</reference>
<sequence>MLNYAIYLSESKIWLFTCYTVAWEITHTIDGAIIFLFNAELRRCGLGSEYSNDRTVAIESTLRHSTVFTKVKNKLMNQQ</sequence>
<evidence type="ECO:0000313" key="3">
    <source>
        <dbReference type="Proteomes" id="UP000252519"/>
    </source>
</evidence>
<dbReference type="Proteomes" id="UP000252519">
    <property type="component" value="Unassembled WGS sequence"/>
</dbReference>
<dbReference type="InterPro" id="IPR019430">
    <property type="entry name" value="7TM_GPCR_serpentine_rcpt_Srx"/>
</dbReference>
<dbReference type="AlphaFoldDB" id="A0A368GG05"/>
<proteinExistence type="predicted"/>
<comment type="caution">
    <text evidence="2">The sequence shown here is derived from an EMBL/GenBank/DDBJ whole genome shotgun (WGS) entry which is preliminary data.</text>
</comment>
<keyword evidence="3" id="KW-1185">Reference proteome</keyword>
<accession>A0A368GG05</accession>
<protein>
    <recommendedName>
        <fullName evidence="1">7TM GPCR serpentine receptor class x (Srx) domain-containing protein</fullName>
    </recommendedName>
</protein>
<dbReference type="EMBL" id="JOJR01000161">
    <property type="protein sequence ID" value="RCN43323.1"/>
    <property type="molecule type" value="Genomic_DNA"/>
</dbReference>
<organism evidence="2 3">
    <name type="scientific">Ancylostoma caninum</name>
    <name type="common">Dog hookworm</name>
    <dbReference type="NCBI Taxonomy" id="29170"/>
    <lineage>
        <taxon>Eukaryota</taxon>
        <taxon>Metazoa</taxon>
        <taxon>Ecdysozoa</taxon>
        <taxon>Nematoda</taxon>
        <taxon>Chromadorea</taxon>
        <taxon>Rhabditida</taxon>
        <taxon>Rhabditina</taxon>
        <taxon>Rhabditomorpha</taxon>
        <taxon>Strongyloidea</taxon>
        <taxon>Ancylostomatidae</taxon>
        <taxon>Ancylostomatinae</taxon>
        <taxon>Ancylostoma</taxon>
    </lineage>
</organism>
<dbReference type="OrthoDB" id="5845782at2759"/>
<feature type="domain" description="7TM GPCR serpentine receptor class x (Srx)" evidence="1">
    <location>
        <begin position="8"/>
        <end position="38"/>
    </location>
</feature>
<gene>
    <name evidence="2" type="ORF">ANCCAN_10687</name>
</gene>
<name>A0A368GG05_ANCCA</name>
<dbReference type="Pfam" id="PF10328">
    <property type="entry name" value="7TM_GPCR_Srx"/>
    <property type="match status" value="1"/>
</dbReference>
<evidence type="ECO:0000313" key="2">
    <source>
        <dbReference type="EMBL" id="RCN43323.1"/>
    </source>
</evidence>